<proteinExistence type="predicted"/>
<feature type="region of interest" description="Disordered" evidence="1">
    <location>
        <begin position="63"/>
        <end position="82"/>
    </location>
</feature>
<dbReference type="Proteomes" id="UP000807504">
    <property type="component" value="Unassembled WGS sequence"/>
</dbReference>
<accession>A0A8T0EM15</accession>
<protein>
    <submittedName>
        <fullName evidence="2">Uncharacterized protein</fullName>
    </submittedName>
</protein>
<reference evidence="2" key="2">
    <citation type="submission" date="2020-06" db="EMBL/GenBank/DDBJ databases">
        <authorList>
            <person name="Sheffer M."/>
        </authorList>
    </citation>
    <scope>NUCLEOTIDE SEQUENCE</scope>
</reference>
<sequence>MVDAFKRLKCLNCSFDLAGEGRGISARILNPPPTPISLWIDKMAYTKWRMIDKAKIEGFCRRKGPGSESNCRHRMQESKANE</sequence>
<name>A0A8T0EM15_ARGBR</name>
<gene>
    <name evidence="2" type="ORF">HNY73_013793</name>
</gene>
<dbReference type="EMBL" id="JABXBU010002072">
    <property type="protein sequence ID" value="KAF8776850.1"/>
    <property type="molecule type" value="Genomic_DNA"/>
</dbReference>
<comment type="caution">
    <text evidence="2">The sequence shown here is derived from an EMBL/GenBank/DDBJ whole genome shotgun (WGS) entry which is preliminary data.</text>
</comment>
<evidence type="ECO:0000256" key="1">
    <source>
        <dbReference type="SAM" id="MobiDB-lite"/>
    </source>
</evidence>
<evidence type="ECO:0000313" key="3">
    <source>
        <dbReference type="Proteomes" id="UP000807504"/>
    </source>
</evidence>
<keyword evidence="3" id="KW-1185">Reference proteome</keyword>
<dbReference type="AlphaFoldDB" id="A0A8T0EM15"/>
<feature type="compositionally biased region" description="Basic and acidic residues" evidence="1">
    <location>
        <begin position="70"/>
        <end position="82"/>
    </location>
</feature>
<organism evidence="2 3">
    <name type="scientific">Argiope bruennichi</name>
    <name type="common">Wasp spider</name>
    <name type="synonym">Aranea bruennichi</name>
    <dbReference type="NCBI Taxonomy" id="94029"/>
    <lineage>
        <taxon>Eukaryota</taxon>
        <taxon>Metazoa</taxon>
        <taxon>Ecdysozoa</taxon>
        <taxon>Arthropoda</taxon>
        <taxon>Chelicerata</taxon>
        <taxon>Arachnida</taxon>
        <taxon>Araneae</taxon>
        <taxon>Araneomorphae</taxon>
        <taxon>Entelegynae</taxon>
        <taxon>Araneoidea</taxon>
        <taxon>Araneidae</taxon>
        <taxon>Argiope</taxon>
    </lineage>
</organism>
<reference evidence="2" key="1">
    <citation type="journal article" date="2020" name="bioRxiv">
        <title>Chromosome-level reference genome of the European wasp spider Argiope bruennichi: a resource for studies on range expansion and evolutionary adaptation.</title>
        <authorList>
            <person name="Sheffer M.M."/>
            <person name="Hoppe A."/>
            <person name="Krehenwinkel H."/>
            <person name="Uhl G."/>
            <person name="Kuss A.W."/>
            <person name="Jensen L."/>
            <person name="Jensen C."/>
            <person name="Gillespie R.G."/>
            <person name="Hoff K.J."/>
            <person name="Prost S."/>
        </authorList>
    </citation>
    <scope>NUCLEOTIDE SEQUENCE</scope>
</reference>
<evidence type="ECO:0000313" key="2">
    <source>
        <dbReference type="EMBL" id="KAF8776850.1"/>
    </source>
</evidence>